<name>A0A8K0NCL7_COCNU</name>
<organism evidence="2 3">
    <name type="scientific">Cocos nucifera</name>
    <name type="common">Coconut palm</name>
    <dbReference type="NCBI Taxonomy" id="13894"/>
    <lineage>
        <taxon>Eukaryota</taxon>
        <taxon>Viridiplantae</taxon>
        <taxon>Streptophyta</taxon>
        <taxon>Embryophyta</taxon>
        <taxon>Tracheophyta</taxon>
        <taxon>Spermatophyta</taxon>
        <taxon>Magnoliopsida</taxon>
        <taxon>Liliopsida</taxon>
        <taxon>Arecaceae</taxon>
        <taxon>Arecoideae</taxon>
        <taxon>Cocoseae</taxon>
        <taxon>Attaleinae</taxon>
        <taxon>Cocos</taxon>
    </lineage>
</organism>
<sequence length="64" mass="6986">MFLLPLAPNYPFLGFSGDKADPGSKIVSRRGGQALNSNASAVGLRNHFKSRKQSSNSKEQSFWS</sequence>
<reference evidence="2" key="1">
    <citation type="journal article" date="2017" name="Gigascience">
        <title>The genome draft of coconut (Cocos nucifera).</title>
        <authorList>
            <person name="Xiao Y."/>
            <person name="Xu P."/>
            <person name="Fan H."/>
            <person name="Baudouin L."/>
            <person name="Xia W."/>
            <person name="Bocs S."/>
            <person name="Xu J."/>
            <person name="Li Q."/>
            <person name="Guo A."/>
            <person name="Zhou L."/>
            <person name="Li J."/>
            <person name="Wu Y."/>
            <person name="Ma Z."/>
            <person name="Armero A."/>
            <person name="Issali A.E."/>
            <person name="Liu N."/>
            <person name="Peng M."/>
            <person name="Yang Y."/>
        </authorList>
    </citation>
    <scope>NUCLEOTIDE SEQUENCE</scope>
    <source>
        <tissue evidence="2">Spear leaf of Hainan Tall coconut</tissue>
    </source>
</reference>
<evidence type="ECO:0000313" key="2">
    <source>
        <dbReference type="EMBL" id="KAG1368352.1"/>
    </source>
</evidence>
<dbReference type="AlphaFoldDB" id="A0A8K0NCL7"/>
<dbReference type="EMBL" id="CM017885">
    <property type="protein sequence ID" value="KAG1368352.1"/>
    <property type="molecule type" value="Genomic_DNA"/>
</dbReference>
<reference evidence="2" key="2">
    <citation type="submission" date="2019-07" db="EMBL/GenBank/DDBJ databases">
        <authorList>
            <person name="Yang Y."/>
            <person name="Bocs S."/>
            <person name="Baudouin L."/>
        </authorList>
    </citation>
    <scope>NUCLEOTIDE SEQUENCE</scope>
    <source>
        <tissue evidence="2">Spear leaf of Hainan Tall coconut</tissue>
    </source>
</reference>
<feature type="compositionally biased region" description="Polar residues" evidence="1">
    <location>
        <begin position="53"/>
        <end position="64"/>
    </location>
</feature>
<feature type="region of interest" description="Disordered" evidence="1">
    <location>
        <begin position="38"/>
        <end position="64"/>
    </location>
</feature>
<evidence type="ECO:0000256" key="1">
    <source>
        <dbReference type="SAM" id="MobiDB-lite"/>
    </source>
</evidence>
<dbReference type="Proteomes" id="UP000797356">
    <property type="component" value="Chromosome 14"/>
</dbReference>
<evidence type="ECO:0000313" key="3">
    <source>
        <dbReference type="Proteomes" id="UP000797356"/>
    </source>
</evidence>
<comment type="caution">
    <text evidence="2">The sequence shown here is derived from an EMBL/GenBank/DDBJ whole genome shotgun (WGS) entry which is preliminary data.</text>
</comment>
<protein>
    <submittedName>
        <fullName evidence="2">Uncharacterized protein</fullName>
    </submittedName>
</protein>
<keyword evidence="3" id="KW-1185">Reference proteome</keyword>
<accession>A0A8K0NCL7</accession>
<gene>
    <name evidence="2" type="ORF">COCNU_14G008200</name>
</gene>
<proteinExistence type="predicted"/>